<dbReference type="InterPro" id="IPR016032">
    <property type="entry name" value="Sig_transdc_resp-reg_C-effctor"/>
</dbReference>
<dbReference type="SMART" id="SM00421">
    <property type="entry name" value="HTH_LUXR"/>
    <property type="match status" value="1"/>
</dbReference>
<dbReference type="PANTHER" id="PTHR16305:SF35">
    <property type="entry name" value="TRANSCRIPTIONAL ACTIVATOR DOMAIN"/>
    <property type="match status" value="1"/>
</dbReference>
<evidence type="ECO:0000259" key="3">
    <source>
        <dbReference type="PROSITE" id="PS50043"/>
    </source>
</evidence>
<dbReference type="EMBL" id="BOPB01000014">
    <property type="protein sequence ID" value="GIJ22470.1"/>
    <property type="molecule type" value="Genomic_DNA"/>
</dbReference>
<protein>
    <submittedName>
        <fullName evidence="4">Transcriptional regulator</fullName>
    </submittedName>
</protein>
<organism evidence="4 5">
    <name type="scientific">Micromonospora lutea</name>
    <dbReference type="NCBI Taxonomy" id="419825"/>
    <lineage>
        <taxon>Bacteria</taxon>
        <taxon>Bacillati</taxon>
        <taxon>Actinomycetota</taxon>
        <taxon>Actinomycetes</taxon>
        <taxon>Micromonosporales</taxon>
        <taxon>Micromonosporaceae</taxon>
        <taxon>Micromonospora</taxon>
    </lineage>
</organism>
<dbReference type="Pfam" id="PF00196">
    <property type="entry name" value="GerE"/>
    <property type="match status" value="1"/>
</dbReference>
<feature type="domain" description="HTH luxR-type" evidence="3">
    <location>
        <begin position="846"/>
        <end position="911"/>
    </location>
</feature>
<dbReference type="PRINTS" id="PR00038">
    <property type="entry name" value="HTHLUXR"/>
</dbReference>
<dbReference type="CDD" id="cd06170">
    <property type="entry name" value="LuxR_C_like"/>
    <property type="match status" value="1"/>
</dbReference>
<dbReference type="Gene3D" id="1.10.10.10">
    <property type="entry name" value="Winged helix-like DNA-binding domain superfamily/Winged helix DNA-binding domain"/>
    <property type="match status" value="1"/>
</dbReference>
<sequence>MRRTLVGRDGVFDQGWRALREPGSVLLEGPAGIGKTTLLRELVAEATRAGWSVLTCAPAECETELPFAALADLLRPLAGLVVDLPRPQRVAAEVVLLTRDSDETVDERVVGAATRSLLEAALTAGRPVLVAVDDSPWLDRPSERALRFALRRVGPELSTLVSCRTDNTSTPRVAPLGLDAGPGQLTRLPLAPLGVGALHHLLRERVGTSLSRSLLARIAREAAGNPLVAIEVARAVQRLPQPPEPAQDLPVASSMHQLLGEVLAALPARCRDAVRLAALLGVPLLRDLTAAGISPAAFDAAEEAGLLLVGAARVEFTHPVYAAAVRAGIPPGVRRGLHRRLAEVVADPDERVRHLALCTTTADPVVADALAAAAARQHARGAPEAAANLYESAARLTPSDDEAGRGQRMLAAARCRFGCGDHPGARVAAEAVAAGFDGEVRAEALLLRAVVAWSADESGGTAVEAAGRALAATRPDSPLAGRIHAHLALFVDLPDPARAHAEAAIALLTGAGGDRALLAAALLHLFYNEVRAGEPPRVELLDRALEMEGAEPSWLAGTIPAIWWKSIDDPARARRRLGRLLDLAASRSDEPSQYELLKHLGETELLAGRWTVAEQHIAAARELGELLGTEATAEIWLAGLLDALRGRLDVAQRVAETGLRLGERLDDDWCRRIHLQLGAFVALCAGRMADAAAGYGRLAALVDRVGLVEPLAQRFEPDWIEGCVGAGDLATARTALARLTERNRRFARPWTLLGLARSRVLLDSAGGVDPSAALGDLAAARAAVPPEVLPLERARCLLIEGVVHRRSRRKRPAREALTAAAVEFDALGATVFAARARAEAARLGGRPPASSDLTATEERVARLAAQGRTSRAIADELFVSPKTVETNLSRVYRKLGISRRAELSAALARVGGPDERVPRFPAATVGAPTGAVKG</sequence>
<dbReference type="InterPro" id="IPR036388">
    <property type="entry name" value="WH-like_DNA-bd_sf"/>
</dbReference>
<dbReference type="Gene3D" id="3.40.50.300">
    <property type="entry name" value="P-loop containing nucleotide triphosphate hydrolases"/>
    <property type="match status" value="1"/>
</dbReference>
<comment type="caution">
    <text evidence="4">The sequence shown here is derived from an EMBL/GenBank/DDBJ whole genome shotgun (WGS) entry which is preliminary data.</text>
</comment>
<keyword evidence="2" id="KW-0067">ATP-binding</keyword>
<evidence type="ECO:0000313" key="5">
    <source>
        <dbReference type="Proteomes" id="UP000643165"/>
    </source>
</evidence>
<name>A0ABQ4IX13_9ACTN</name>
<dbReference type="PROSITE" id="PS50043">
    <property type="entry name" value="HTH_LUXR_2"/>
    <property type="match status" value="1"/>
</dbReference>
<dbReference type="SUPFAM" id="SSF52540">
    <property type="entry name" value="P-loop containing nucleoside triphosphate hydrolases"/>
    <property type="match status" value="1"/>
</dbReference>
<evidence type="ECO:0000313" key="4">
    <source>
        <dbReference type="EMBL" id="GIJ22470.1"/>
    </source>
</evidence>
<dbReference type="RefSeq" id="WP_203999590.1">
    <property type="nucleotide sequence ID" value="NZ_BOPB01000014.1"/>
</dbReference>
<dbReference type="Proteomes" id="UP000643165">
    <property type="component" value="Unassembled WGS sequence"/>
</dbReference>
<evidence type="ECO:0000256" key="1">
    <source>
        <dbReference type="ARBA" id="ARBA00022741"/>
    </source>
</evidence>
<dbReference type="InterPro" id="IPR041664">
    <property type="entry name" value="AAA_16"/>
</dbReference>
<dbReference type="Pfam" id="PF13191">
    <property type="entry name" value="AAA_16"/>
    <property type="match status" value="1"/>
</dbReference>
<accession>A0ABQ4IX13</accession>
<keyword evidence="5" id="KW-1185">Reference proteome</keyword>
<dbReference type="Gene3D" id="1.25.40.10">
    <property type="entry name" value="Tetratricopeptide repeat domain"/>
    <property type="match status" value="1"/>
</dbReference>
<gene>
    <name evidence="4" type="ORF">Vlu01_30940</name>
</gene>
<dbReference type="InterPro" id="IPR000792">
    <property type="entry name" value="Tscrpt_reg_LuxR_C"/>
</dbReference>
<dbReference type="InterPro" id="IPR027417">
    <property type="entry name" value="P-loop_NTPase"/>
</dbReference>
<dbReference type="PROSITE" id="PS00622">
    <property type="entry name" value="HTH_LUXR_1"/>
    <property type="match status" value="1"/>
</dbReference>
<dbReference type="SUPFAM" id="SSF46894">
    <property type="entry name" value="C-terminal effector domain of the bipartite response regulators"/>
    <property type="match status" value="1"/>
</dbReference>
<proteinExistence type="predicted"/>
<dbReference type="PANTHER" id="PTHR16305">
    <property type="entry name" value="TESTICULAR SOLUBLE ADENYLYL CYCLASE"/>
    <property type="match status" value="1"/>
</dbReference>
<reference evidence="4 5" key="1">
    <citation type="submission" date="2021-01" db="EMBL/GenBank/DDBJ databases">
        <title>Whole genome shotgun sequence of Verrucosispora lutea NBRC 106530.</title>
        <authorList>
            <person name="Komaki H."/>
            <person name="Tamura T."/>
        </authorList>
    </citation>
    <scope>NUCLEOTIDE SEQUENCE [LARGE SCALE GENOMIC DNA]</scope>
    <source>
        <strain evidence="4 5">NBRC 106530</strain>
    </source>
</reference>
<dbReference type="InterPro" id="IPR011990">
    <property type="entry name" value="TPR-like_helical_dom_sf"/>
</dbReference>
<keyword evidence="1" id="KW-0547">Nucleotide-binding</keyword>
<evidence type="ECO:0000256" key="2">
    <source>
        <dbReference type="ARBA" id="ARBA00022840"/>
    </source>
</evidence>